<dbReference type="SUPFAM" id="SSF51197">
    <property type="entry name" value="Clavaminate synthase-like"/>
    <property type="match status" value="1"/>
</dbReference>
<keyword evidence="3" id="KW-0408">Iron</keyword>
<dbReference type="Pfam" id="PF08007">
    <property type="entry name" value="JmjC_2"/>
    <property type="match status" value="1"/>
</dbReference>
<gene>
    <name evidence="5" type="ORF">ACFPZN_03510</name>
</gene>
<evidence type="ECO:0000256" key="1">
    <source>
        <dbReference type="ARBA" id="ARBA00001954"/>
    </source>
</evidence>
<accession>A0ABW0ZN34</accession>
<dbReference type="PROSITE" id="PS51184">
    <property type="entry name" value="JMJC"/>
    <property type="match status" value="1"/>
</dbReference>
<name>A0ABW0ZN34_9ACTN</name>
<sequence length="298" mass="32992">MYVPEFTELVGEESEFFSSVFNKRPILRPGALLERHAELLTVADLDELLRSGTARLPYVRVTKDGDPVHPMSYTKLLRVQGEYFADAVVAEQVLGLFRSGATITWNTINHLHAGVRGLTTMLGAKFSTRCDAVAFLTPSGTEGFRPHHDPVDVFVVHLHGRKRWQVWGLPETRKGDAAQFSREDLGDPLFSEVLEPGDVMYMPYGTPHVAMAEGGVSLHLSVVVRPRMWGDLVQQVVRSAVAGNSAFMTYPYVNVDNVGELVVGVKEMLGTLVEELEKVDIREVVAGFTQDGGKEVRL</sequence>
<protein>
    <submittedName>
        <fullName evidence="5">JmjC domain-containing protein</fullName>
    </submittedName>
</protein>
<dbReference type="InterPro" id="IPR003347">
    <property type="entry name" value="JmjC_dom"/>
</dbReference>
<dbReference type="Proteomes" id="UP001596074">
    <property type="component" value="Unassembled WGS sequence"/>
</dbReference>
<organism evidence="5 6">
    <name type="scientific">Actinomadura rugatobispora</name>
    <dbReference type="NCBI Taxonomy" id="1994"/>
    <lineage>
        <taxon>Bacteria</taxon>
        <taxon>Bacillati</taxon>
        <taxon>Actinomycetota</taxon>
        <taxon>Actinomycetes</taxon>
        <taxon>Streptosporangiales</taxon>
        <taxon>Thermomonosporaceae</taxon>
        <taxon>Actinomadura</taxon>
    </lineage>
</organism>
<dbReference type="RefSeq" id="WP_378280056.1">
    <property type="nucleotide sequence ID" value="NZ_JBHSON010000004.1"/>
</dbReference>
<proteinExistence type="predicted"/>
<evidence type="ECO:0000256" key="3">
    <source>
        <dbReference type="ARBA" id="ARBA00023004"/>
    </source>
</evidence>
<comment type="cofactor">
    <cofactor evidence="1">
        <name>Fe(2+)</name>
        <dbReference type="ChEBI" id="CHEBI:29033"/>
    </cofactor>
</comment>
<evidence type="ECO:0000313" key="6">
    <source>
        <dbReference type="Proteomes" id="UP001596074"/>
    </source>
</evidence>
<keyword evidence="2" id="KW-0479">Metal-binding</keyword>
<evidence type="ECO:0000313" key="5">
    <source>
        <dbReference type="EMBL" id="MFC5744679.1"/>
    </source>
</evidence>
<comment type="caution">
    <text evidence="5">The sequence shown here is derived from an EMBL/GenBank/DDBJ whole genome shotgun (WGS) entry which is preliminary data.</text>
</comment>
<dbReference type="Gene3D" id="2.60.120.650">
    <property type="entry name" value="Cupin"/>
    <property type="match status" value="1"/>
</dbReference>
<dbReference type="PANTHER" id="PTHR13096:SF8">
    <property type="entry name" value="RIBOSOMAL OXYGENASE 1"/>
    <property type="match status" value="1"/>
</dbReference>
<feature type="domain" description="JmjC" evidence="4">
    <location>
        <begin position="92"/>
        <end position="241"/>
    </location>
</feature>
<evidence type="ECO:0000256" key="2">
    <source>
        <dbReference type="ARBA" id="ARBA00022723"/>
    </source>
</evidence>
<keyword evidence="6" id="KW-1185">Reference proteome</keyword>
<dbReference type="PANTHER" id="PTHR13096">
    <property type="entry name" value="MINA53 MYC INDUCED NUCLEAR ANTIGEN"/>
    <property type="match status" value="1"/>
</dbReference>
<reference evidence="6" key="1">
    <citation type="journal article" date="2019" name="Int. J. Syst. Evol. Microbiol.">
        <title>The Global Catalogue of Microorganisms (GCM) 10K type strain sequencing project: providing services to taxonomists for standard genome sequencing and annotation.</title>
        <authorList>
            <consortium name="The Broad Institute Genomics Platform"/>
            <consortium name="The Broad Institute Genome Sequencing Center for Infectious Disease"/>
            <person name="Wu L."/>
            <person name="Ma J."/>
        </authorList>
    </citation>
    <scope>NUCLEOTIDE SEQUENCE [LARGE SCALE GENOMIC DNA]</scope>
    <source>
        <strain evidence="6">KCTC 42087</strain>
    </source>
</reference>
<dbReference type="EMBL" id="JBHSON010000004">
    <property type="protein sequence ID" value="MFC5744679.1"/>
    <property type="molecule type" value="Genomic_DNA"/>
</dbReference>
<dbReference type="InterPro" id="IPR039994">
    <property type="entry name" value="NO66-like"/>
</dbReference>
<evidence type="ECO:0000259" key="4">
    <source>
        <dbReference type="PROSITE" id="PS51184"/>
    </source>
</evidence>